<evidence type="ECO:0008006" key="2">
    <source>
        <dbReference type="Google" id="ProtNLM"/>
    </source>
</evidence>
<sequence>MVVQLLAQQYIPISPRHVSLLTLDGGSPAAVVALSSAYDRFNRVYFFEWDCPSKAETFRLVHTAVPGGKVNALSLVLSQEGVVHCVVQCSGGDGPEGSMEKTKTYVLRRTEDADGFDSVDDGYNGNEEVFSVRYKVLPKGLEDDDRDWTVATRLNRGISGAQNQNHAARIVAACGGERGQQNALKVVYLSGTRLLVQQTIELPVLSTFPVLQLAEVEGDDSSFLALCHHAVLEIDPRLKQQDTVVRAWKWTARDPLTSFAVKDNSLVAGTEDGVMVLWDLRFSAVHSNSSVAVDHSASCGAPITGMHMPHSSSILSCQADGSVLTWGRQRDADVACYTGSTFVPQSVSALPPVFVGSPGCVALAGEDRLAVVADESGTLSIFTLA</sequence>
<protein>
    <recommendedName>
        <fullName evidence="2">Guanine nucleotide-binding protein subunit beta-like protein</fullName>
    </recommendedName>
</protein>
<organism evidence="1">
    <name type="scientific">Trypanosoma congolense (strain IL3000)</name>
    <dbReference type="NCBI Taxonomy" id="1068625"/>
    <lineage>
        <taxon>Eukaryota</taxon>
        <taxon>Discoba</taxon>
        <taxon>Euglenozoa</taxon>
        <taxon>Kinetoplastea</taxon>
        <taxon>Metakinetoplastina</taxon>
        <taxon>Trypanosomatida</taxon>
        <taxon>Trypanosomatidae</taxon>
        <taxon>Trypanosoma</taxon>
        <taxon>Nannomonas</taxon>
    </lineage>
</organism>
<evidence type="ECO:0000313" key="1">
    <source>
        <dbReference type="EMBL" id="CCC93434.1"/>
    </source>
</evidence>
<dbReference type="VEuPathDB" id="TriTrypDB:TcIL3000_10_1930"/>
<dbReference type="Gene3D" id="2.130.10.10">
    <property type="entry name" value="YVTN repeat-like/Quinoprotein amine dehydrogenase"/>
    <property type="match status" value="1"/>
</dbReference>
<dbReference type="EMBL" id="HE575323">
    <property type="protein sequence ID" value="CCC93434.1"/>
    <property type="molecule type" value="Genomic_DNA"/>
</dbReference>
<gene>
    <name evidence="1" type="ORF">TCIL3000_10_1930</name>
</gene>
<accession>G0UVL8</accession>
<reference evidence="1" key="1">
    <citation type="journal article" date="2012" name="Proc. Natl. Acad. Sci. U.S.A.">
        <title>Antigenic diversity is generated by distinct evolutionary mechanisms in African trypanosome species.</title>
        <authorList>
            <person name="Jackson A.P."/>
            <person name="Berry A."/>
            <person name="Aslett M."/>
            <person name="Allison H.C."/>
            <person name="Burton P."/>
            <person name="Vavrova-Anderson J."/>
            <person name="Brown R."/>
            <person name="Browne H."/>
            <person name="Corton N."/>
            <person name="Hauser H."/>
            <person name="Gamble J."/>
            <person name="Gilderthorp R."/>
            <person name="Marcello L."/>
            <person name="McQuillan J."/>
            <person name="Otto T.D."/>
            <person name="Quail M.A."/>
            <person name="Sanders M.J."/>
            <person name="van Tonder A."/>
            <person name="Ginger M.L."/>
            <person name="Field M.C."/>
            <person name="Barry J.D."/>
            <person name="Hertz-Fowler C."/>
            <person name="Berriman M."/>
        </authorList>
    </citation>
    <scope>NUCLEOTIDE SEQUENCE</scope>
    <source>
        <strain evidence="1">IL3000</strain>
    </source>
</reference>
<dbReference type="AlphaFoldDB" id="G0UVL8"/>
<dbReference type="SUPFAM" id="SSF50978">
    <property type="entry name" value="WD40 repeat-like"/>
    <property type="match status" value="1"/>
</dbReference>
<dbReference type="InterPro" id="IPR036322">
    <property type="entry name" value="WD40_repeat_dom_sf"/>
</dbReference>
<dbReference type="InterPro" id="IPR015943">
    <property type="entry name" value="WD40/YVTN_repeat-like_dom_sf"/>
</dbReference>
<name>G0UVL8_TRYCI</name>
<proteinExistence type="predicted"/>